<protein>
    <submittedName>
        <fullName evidence="6">FAD-binding protein</fullName>
    </submittedName>
</protein>
<keyword evidence="4" id="KW-0560">Oxidoreductase</keyword>
<name>A0ABY7ZJY8_9ACTN</name>
<dbReference type="InterPro" id="IPR036188">
    <property type="entry name" value="FAD/NAD-bd_sf"/>
</dbReference>
<dbReference type="RefSeq" id="WP_275029720.1">
    <property type="nucleotide sequence ID" value="NZ_CP118615.1"/>
</dbReference>
<keyword evidence="3" id="KW-0274">FAD</keyword>
<evidence type="ECO:0000313" key="7">
    <source>
        <dbReference type="Proteomes" id="UP001219605"/>
    </source>
</evidence>
<dbReference type="InterPro" id="IPR050315">
    <property type="entry name" value="FAD-oxidoreductase_2"/>
</dbReference>
<dbReference type="SUPFAM" id="SSF56425">
    <property type="entry name" value="Succinate dehydrogenase/fumarate reductase flavoprotein, catalytic domain"/>
    <property type="match status" value="1"/>
</dbReference>
<evidence type="ECO:0000256" key="3">
    <source>
        <dbReference type="ARBA" id="ARBA00022827"/>
    </source>
</evidence>
<dbReference type="Gene3D" id="3.90.700.10">
    <property type="entry name" value="Succinate dehydrogenase/fumarate reductase flavoprotein, catalytic domain"/>
    <property type="match status" value="1"/>
</dbReference>
<dbReference type="PANTHER" id="PTHR43400">
    <property type="entry name" value="FUMARATE REDUCTASE"/>
    <property type="match status" value="1"/>
</dbReference>
<keyword evidence="2" id="KW-0285">Flavoprotein</keyword>
<evidence type="ECO:0000256" key="1">
    <source>
        <dbReference type="ARBA" id="ARBA00001974"/>
    </source>
</evidence>
<dbReference type="InterPro" id="IPR027477">
    <property type="entry name" value="Succ_DH/fumarate_Rdtase_cat_sf"/>
</dbReference>
<evidence type="ECO:0000256" key="4">
    <source>
        <dbReference type="ARBA" id="ARBA00023002"/>
    </source>
</evidence>
<feature type="domain" description="FAD-dependent oxidoreductase 2 FAD-binding" evidence="5">
    <location>
        <begin position="5"/>
        <end position="423"/>
    </location>
</feature>
<accession>A0ABY7ZJY8</accession>
<evidence type="ECO:0000256" key="2">
    <source>
        <dbReference type="ARBA" id="ARBA00022630"/>
    </source>
</evidence>
<sequence>MTDCDVLVAGAGAAGLAAALAAARPGRTVVLAEARETFRQGSNTAMSTSMIPAAGSRWQRAAGVEDSPGRFLADIRAKTHDTADPVVAGALTTVAPELVTWLADDCGVPLDLVTDFRYPGHSALRCHSVPDRSGATLHRALLDAAADRDDLHLVVPARLVDVRTDDAGAVRGAVLERPDGSREELSTPVVVLATNGFAADAELVRRYLPEIADGVYHGGEASRGDALRLAERLGLDTGHLDAYQGHGSLAVPDAILLTWATVMHGGFLVDVTGRRFGDETVGYSEYAVPVLSRPGGRAWVVYDRRVHDACRAFKDYQDVLAAGAVRWADDVEALATVLGAPADVLAATLADADAAATGAAPDAFGRTTWGGPLRPPYAAVRVTGALFHTQGGLRVDRHARVLRGGQPVPGLYAAGGAAVGISGHGADGYLAGNGLLAALGLGYLAGRHATS</sequence>
<dbReference type="SUPFAM" id="SSF51905">
    <property type="entry name" value="FAD/NAD(P)-binding domain"/>
    <property type="match status" value="1"/>
</dbReference>
<keyword evidence="7" id="KW-1185">Reference proteome</keyword>
<proteinExistence type="predicted"/>
<evidence type="ECO:0000313" key="6">
    <source>
        <dbReference type="EMBL" id="WDZ83271.1"/>
    </source>
</evidence>
<reference evidence="6 7" key="1">
    <citation type="submission" date="2023-02" db="EMBL/GenBank/DDBJ databases">
        <authorList>
            <person name="Mo P."/>
        </authorList>
    </citation>
    <scope>NUCLEOTIDE SEQUENCE [LARGE SCALE GENOMIC DNA]</scope>
    <source>
        <strain evidence="6 7">HUAS 3</strain>
    </source>
</reference>
<comment type="cofactor">
    <cofactor evidence="1">
        <name>FAD</name>
        <dbReference type="ChEBI" id="CHEBI:57692"/>
    </cofactor>
</comment>
<dbReference type="Proteomes" id="UP001219605">
    <property type="component" value="Chromosome"/>
</dbReference>
<evidence type="ECO:0000259" key="5">
    <source>
        <dbReference type="Pfam" id="PF00890"/>
    </source>
</evidence>
<gene>
    <name evidence="6" type="ORF">PVK37_22805</name>
</gene>
<dbReference type="Pfam" id="PF00890">
    <property type="entry name" value="FAD_binding_2"/>
    <property type="match status" value="1"/>
</dbReference>
<dbReference type="Gene3D" id="3.50.50.60">
    <property type="entry name" value="FAD/NAD(P)-binding domain"/>
    <property type="match status" value="1"/>
</dbReference>
<organism evidence="6 7">
    <name type="scientific">Micromonospora cathayae</name>
    <dbReference type="NCBI Taxonomy" id="3028804"/>
    <lineage>
        <taxon>Bacteria</taxon>
        <taxon>Bacillati</taxon>
        <taxon>Actinomycetota</taxon>
        <taxon>Actinomycetes</taxon>
        <taxon>Micromonosporales</taxon>
        <taxon>Micromonosporaceae</taxon>
        <taxon>Micromonospora</taxon>
    </lineage>
</organism>
<dbReference type="EMBL" id="CP118615">
    <property type="protein sequence ID" value="WDZ83271.1"/>
    <property type="molecule type" value="Genomic_DNA"/>
</dbReference>
<dbReference type="InterPro" id="IPR003953">
    <property type="entry name" value="FAD-dep_OxRdtase_2_FAD-bd"/>
</dbReference>
<dbReference type="PANTHER" id="PTHR43400:SF10">
    <property type="entry name" value="3-OXOSTEROID 1-DEHYDROGENASE"/>
    <property type="match status" value="1"/>
</dbReference>